<sequence>MKITAIALALVMACSMVFAQNKIIRDRYNNDVEIWRQSGSRTDVYDAQTNQLLRTRYRDGDRTIIRTPNNEEESVEYDQER</sequence>
<protein>
    <submittedName>
        <fullName evidence="2">Uncharacterized protein</fullName>
    </submittedName>
</protein>
<gene>
    <name evidence="2" type="ORF">ENV54_02545</name>
</gene>
<evidence type="ECO:0000313" key="2">
    <source>
        <dbReference type="EMBL" id="HGH60161.1"/>
    </source>
</evidence>
<dbReference type="AlphaFoldDB" id="A0A7C4AQJ9"/>
<evidence type="ECO:0000256" key="1">
    <source>
        <dbReference type="SAM" id="SignalP"/>
    </source>
</evidence>
<organism evidence="2">
    <name type="scientific">Desulfomonile tiedjei</name>
    <dbReference type="NCBI Taxonomy" id="2358"/>
    <lineage>
        <taxon>Bacteria</taxon>
        <taxon>Pseudomonadati</taxon>
        <taxon>Thermodesulfobacteriota</taxon>
        <taxon>Desulfomonilia</taxon>
        <taxon>Desulfomonilales</taxon>
        <taxon>Desulfomonilaceae</taxon>
        <taxon>Desulfomonile</taxon>
    </lineage>
</organism>
<comment type="caution">
    <text evidence="2">The sequence shown here is derived from an EMBL/GenBank/DDBJ whole genome shotgun (WGS) entry which is preliminary data.</text>
</comment>
<keyword evidence="1" id="KW-0732">Signal</keyword>
<accession>A0A7C4AQJ9</accession>
<feature type="chain" id="PRO_5028468325" evidence="1">
    <location>
        <begin position="20"/>
        <end position="81"/>
    </location>
</feature>
<dbReference type="EMBL" id="DTGT01000082">
    <property type="protein sequence ID" value="HGH60161.1"/>
    <property type="molecule type" value="Genomic_DNA"/>
</dbReference>
<name>A0A7C4AQJ9_9BACT</name>
<feature type="signal peptide" evidence="1">
    <location>
        <begin position="1"/>
        <end position="19"/>
    </location>
</feature>
<reference evidence="2" key="1">
    <citation type="journal article" date="2020" name="mSystems">
        <title>Genome- and Community-Level Interaction Insights into Carbon Utilization and Element Cycling Functions of Hydrothermarchaeota in Hydrothermal Sediment.</title>
        <authorList>
            <person name="Zhou Z."/>
            <person name="Liu Y."/>
            <person name="Xu W."/>
            <person name="Pan J."/>
            <person name="Luo Z.H."/>
            <person name="Li M."/>
        </authorList>
    </citation>
    <scope>NUCLEOTIDE SEQUENCE [LARGE SCALE GENOMIC DNA]</scope>
    <source>
        <strain evidence="2">SpSt-769</strain>
    </source>
</reference>
<proteinExistence type="predicted"/>